<keyword evidence="2" id="KW-0560">Oxidoreductase</keyword>
<evidence type="ECO:0000313" key="3">
    <source>
        <dbReference type="Proteomes" id="UP000037023"/>
    </source>
</evidence>
<dbReference type="PANTHER" id="PTHR33336">
    <property type="entry name" value="QUINOL MONOOXYGENASE YGIN-RELATED"/>
    <property type="match status" value="1"/>
</dbReference>
<dbReference type="Gene3D" id="3.30.70.100">
    <property type="match status" value="1"/>
</dbReference>
<reference evidence="2 3" key="1">
    <citation type="submission" date="2015-06" db="EMBL/GenBank/DDBJ databases">
        <authorList>
            <person name="Hoefler B.C."/>
            <person name="Straight P.D."/>
        </authorList>
    </citation>
    <scope>NUCLEOTIDE SEQUENCE [LARGE SCALE GENOMIC DNA]</scope>
    <source>
        <strain evidence="2 3">NRRL 3427</strain>
    </source>
</reference>
<dbReference type="PANTHER" id="PTHR33336:SF3">
    <property type="entry name" value="ABM DOMAIN-CONTAINING PROTEIN"/>
    <property type="match status" value="1"/>
</dbReference>
<organism evidence="2 3">
    <name type="scientific">Streptomyces viridochromogenes</name>
    <dbReference type="NCBI Taxonomy" id="1938"/>
    <lineage>
        <taxon>Bacteria</taxon>
        <taxon>Bacillati</taxon>
        <taxon>Actinomycetota</taxon>
        <taxon>Actinomycetes</taxon>
        <taxon>Kitasatosporales</taxon>
        <taxon>Streptomycetaceae</taxon>
        <taxon>Streptomyces</taxon>
    </lineage>
</organism>
<dbReference type="PATRIC" id="fig|1938.6.peg.747"/>
<evidence type="ECO:0000313" key="2">
    <source>
        <dbReference type="EMBL" id="KOG36001.1"/>
    </source>
</evidence>
<proteinExistence type="predicted"/>
<dbReference type="RefSeq" id="WP_017242279.1">
    <property type="nucleotide sequence ID" value="NZ_LGUP01000016.1"/>
</dbReference>
<dbReference type="GO" id="GO:0004497">
    <property type="term" value="F:monooxygenase activity"/>
    <property type="evidence" value="ECO:0007669"/>
    <property type="project" value="UniProtKB-KW"/>
</dbReference>
<evidence type="ECO:0000259" key="1">
    <source>
        <dbReference type="PROSITE" id="PS51725"/>
    </source>
</evidence>
<dbReference type="AlphaFoldDB" id="A0A0L8LD97"/>
<dbReference type="SUPFAM" id="SSF54909">
    <property type="entry name" value="Dimeric alpha+beta barrel"/>
    <property type="match status" value="1"/>
</dbReference>
<sequence>MIFIAVRFTARPDHADRWLDLVADFTRATREEPGNLFFDWSRSVDDPNVFVLLEAFADAEAGAAHVASAHFTAGLAAMAGAIATTPEIINVEVPQQGWGAMAELAPTGA</sequence>
<dbReference type="OrthoDB" id="8452260at2"/>
<feature type="domain" description="ABM" evidence="1">
    <location>
        <begin position="2"/>
        <end position="93"/>
    </location>
</feature>
<gene>
    <name evidence="2" type="ORF">ADK34_03420</name>
</gene>
<protein>
    <submittedName>
        <fullName evidence="2">Antibiotic biosynthesis monooxygenase</fullName>
    </submittedName>
</protein>
<dbReference type="InterPro" id="IPR050744">
    <property type="entry name" value="AI-2_Isomerase_LsrG"/>
</dbReference>
<dbReference type="Pfam" id="PF03992">
    <property type="entry name" value="ABM"/>
    <property type="match status" value="1"/>
</dbReference>
<dbReference type="EMBL" id="LGUP01000016">
    <property type="protein sequence ID" value="KOG36001.1"/>
    <property type="molecule type" value="Genomic_DNA"/>
</dbReference>
<keyword evidence="2" id="KW-0503">Monooxygenase</keyword>
<dbReference type="Proteomes" id="UP000037023">
    <property type="component" value="Unassembled WGS sequence"/>
</dbReference>
<accession>A0A0L8LD97</accession>
<dbReference type="InterPro" id="IPR011008">
    <property type="entry name" value="Dimeric_a/b-barrel"/>
</dbReference>
<name>A0A0L8LD97_STRVR</name>
<comment type="caution">
    <text evidence="2">The sequence shown here is derived from an EMBL/GenBank/DDBJ whole genome shotgun (WGS) entry which is preliminary data.</text>
</comment>
<dbReference type="PROSITE" id="PS51725">
    <property type="entry name" value="ABM"/>
    <property type="match status" value="1"/>
</dbReference>
<dbReference type="InterPro" id="IPR007138">
    <property type="entry name" value="ABM_dom"/>
</dbReference>